<feature type="region of interest" description="Disordered" evidence="1">
    <location>
        <begin position="717"/>
        <end position="750"/>
    </location>
</feature>
<organism evidence="2 3">
    <name type="scientific">Colletotrichum orchidophilum</name>
    <dbReference type="NCBI Taxonomy" id="1209926"/>
    <lineage>
        <taxon>Eukaryota</taxon>
        <taxon>Fungi</taxon>
        <taxon>Dikarya</taxon>
        <taxon>Ascomycota</taxon>
        <taxon>Pezizomycotina</taxon>
        <taxon>Sordariomycetes</taxon>
        <taxon>Hypocreomycetidae</taxon>
        <taxon>Glomerellales</taxon>
        <taxon>Glomerellaceae</taxon>
        <taxon>Colletotrichum</taxon>
    </lineage>
</organism>
<name>A0A1G4BBI1_9PEZI</name>
<evidence type="ECO:0000313" key="2">
    <source>
        <dbReference type="EMBL" id="OHE98696.1"/>
    </source>
</evidence>
<feature type="compositionally biased region" description="Basic and acidic residues" evidence="1">
    <location>
        <begin position="725"/>
        <end position="750"/>
    </location>
</feature>
<gene>
    <name evidence="2" type="ORF">CORC01_05962</name>
</gene>
<feature type="compositionally biased region" description="Basic and acidic residues" evidence="1">
    <location>
        <begin position="21"/>
        <end position="33"/>
    </location>
</feature>
<proteinExistence type="predicted"/>
<keyword evidence="3" id="KW-1185">Reference proteome</keyword>
<feature type="compositionally biased region" description="Basic and acidic residues" evidence="1">
    <location>
        <begin position="431"/>
        <end position="440"/>
    </location>
</feature>
<dbReference type="OrthoDB" id="2129362at2759"/>
<evidence type="ECO:0008006" key="4">
    <source>
        <dbReference type="Google" id="ProtNLM"/>
    </source>
</evidence>
<feature type="compositionally biased region" description="Polar residues" evidence="1">
    <location>
        <begin position="229"/>
        <end position="239"/>
    </location>
</feature>
<dbReference type="AlphaFoldDB" id="A0A1G4BBI1"/>
<reference evidence="2 3" key="1">
    <citation type="submission" date="2016-09" db="EMBL/GenBank/DDBJ databases">
        <authorList>
            <person name="Capua I."/>
            <person name="De Benedictis P."/>
            <person name="Joannis T."/>
            <person name="Lombin L.H."/>
            <person name="Cattoli G."/>
        </authorList>
    </citation>
    <scope>NUCLEOTIDE SEQUENCE [LARGE SCALE GENOMIC DNA]</scope>
    <source>
        <strain evidence="2 3">IMI 309357</strain>
    </source>
</reference>
<dbReference type="InterPro" id="IPR016181">
    <property type="entry name" value="Acyl_CoA_acyltransferase"/>
</dbReference>
<accession>A0A1G4BBI1</accession>
<feature type="compositionally biased region" description="Acidic residues" evidence="1">
    <location>
        <begin position="242"/>
        <end position="251"/>
    </location>
</feature>
<feature type="compositionally biased region" description="Polar residues" evidence="1">
    <location>
        <begin position="10"/>
        <end position="20"/>
    </location>
</feature>
<dbReference type="EMBL" id="MJBS01000043">
    <property type="protein sequence ID" value="OHE98696.1"/>
    <property type="molecule type" value="Genomic_DNA"/>
</dbReference>
<dbReference type="GeneID" id="34559114"/>
<feature type="region of interest" description="Disordered" evidence="1">
    <location>
        <begin position="1"/>
        <end position="43"/>
    </location>
</feature>
<feature type="region of interest" description="Disordered" evidence="1">
    <location>
        <begin position="410"/>
        <end position="450"/>
    </location>
</feature>
<evidence type="ECO:0000256" key="1">
    <source>
        <dbReference type="SAM" id="MobiDB-lite"/>
    </source>
</evidence>
<dbReference type="SUPFAM" id="SSF55729">
    <property type="entry name" value="Acyl-CoA N-acyltransferases (Nat)"/>
    <property type="match status" value="1"/>
</dbReference>
<dbReference type="RefSeq" id="XP_022475845.1">
    <property type="nucleotide sequence ID" value="XM_022617604.1"/>
</dbReference>
<dbReference type="Proteomes" id="UP000176998">
    <property type="component" value="Unassembled WGS sequence"/>
</dbReference>
<protein>
    <recommendedName>
        <fullName evidence="4">N-acetyltransferase domain-containing protein</fullName>
    </recommendedName>
</protein>
<dbReference type="CDD" id="cd04301">
    <property type="entry name" value="NAT_SF"/>
    <property type="match status" value="1"/>
</dbReference>
<comment type="caution">
    <text evidence="2">The sequence shown here is derived from an EMBL/GenBank/DDBJ whole genome shotgun (WGS) entry which is preliminary data.</text>
</comment>
<feature type="compositionally biased region" description="Low complexity" evidence="1">
    <location>
        <begin position="441"/>
        <end position="450"/>
    </location>
</feature>
<dbReference type="Gene3D" id="3.40.630.30">
    <property type="match status" value="1"/>
</dbReference>
<evidence type="ECO:0000313" key="3">
    <source>
        <dbReference type="Proteomes" id="UP000176998"/>
    </source>
</evidence>
<sequence>MSARKEPTSQEKQTGNNENQSSRDAEYRGEHTPRLGSHFSWSSIGLHPQELGSARFTFPSTNLTPREGNTDQKVQSRAPSLRIPSTKLTEPIKRCTSIRWARDLPVPDRRPPLPSFLNEPTASLEARRINFQFNNRSTLGKDIFITGPGSADYDYLAEKRIYRARKNFERTRKKREARIASQRLKAQSDGDDDDDGNHMMTSPLPLPSDYVPPHKRSAKAKAEDPVVETQEQPTTTSYYAESDTESSDDYADSSVLLSEVFGELAPLTTTALEDLPERLGVISKSKKSHSSWEVSLDDENSSSGGAGSSQDSEDLNEDSVPDSIIKASPWFLAWLQTLDGEFVTSFLAENQDHHNHDVDPATGQLLPRIEQPTTVANIEDGQDMTSAMIHRRRDWTSNLVIHREITVRKNMARRQQKEKEERTSQSAVQAQEKKEKREIADATTTSVASTSDGNNLLADCVLRPGQPTDAEACAEIYNLAVGKDHLVIDTYPVSAQRFEYIMGECKRQKLPFIVATAKKTELNDPKNWPSRDAYRQYMKWKKSHSQEELAPETTIYGFAYLRPYETGIGGLTGNATPTVKATIFVHPEHRRGGIGSALLHQLLSQTSILYHGYVKCKWADPDANEDAFHKPDFRDIHRIVVHTMAQSEGGHSLKWMENFVASFQFEQAGHLSQVYKVTHSHGAEWYDQVIWQHWAKKISPKTFYLGDESECSYDYPGKSHSLGARRVESPVPRKDHQHSDGYDSDDIFRG</sequence>
<feature type="region of interest" description="Disordered" evidence="1">
    <location>
        <begin position="171"/>
        <end position="251"/>
    </location>
</feature>
<feature type="compositionally biased region" description="Acidic residues" evidence="1">
    <location>
        <begin position="311"/>
        <end position="320"/>
    </location>
</feature>
<feature type="region of interest" description="Disordered" evidence="1">
    <location>
        <begin position="290"/>
        <end position="320"/>
    </location>
</feature>
<feature type="region of interest" description="Disordered" evidence="1">
    <location>
        <begin position="55"/>
        <end position="83"/>
    </location>
</feature>